<dbReference type="Pfam" id="PF03457">
    <property type="entry name" value="HA"/>
    <property type="match status" value="1"/>
</dbReference>
<dbReference type="Proteomes" id="UP000190037">
    <property type="component" value="Unassembled WGS sequence"/>
</dbReference>
<sequence length="53" mass="5774">MTMETATGPGGGAGEGGGVVEVRLGKWVNNQRTRRSSLNEERARLLTELGMRW</sequence>
<name>A0A1T3NI03_9ACTN</name>
<dbReference type="EMBL" id="MWQN01000006">
    <property type="protein sequence ID" value="OPC76474.1"/>
    <property type="molecule type" value="Genomic_DNA"/>
</dbReference>
<evidence type="ECO:0000259" key="1">
    <source>
        <dbReference type="Pfam" id="PF03457"/>
    </source>
</evidence>
<dbReference type="Gene3D" id="6.10.140.530">
    <property type="match status" value="1"/>
</dbReference>
<keyword evidence="3" id="KW-1185">Reference proteome</keyword>
<dbReference type="AlphaFoldDB" id="A0A1T3NI03"/>
<evidence type="ECO:0000313" key="2">
    <source>
        <dbReference type="EMBL" id="OPC76474.1"/>
    </source>
</evidence>
<dbReference type="InterPro" id="IPR005114">
    <property type="entry name" value="Helicase_assoc"/>
</dbReference>
<organism evidence="2 3">
    <name type="scientific">Embleya scabrispora</name>
    <dbReference type="NCBI Taxonomy" id="159449"/>
    <lineage>
        <taxon>Bacteria</taxon>
        <taxon>Bacillati</taxon>
        <taxon>Actinomycetota</taxon>
        <taxon>Actinomycetes</taxon>
        <taxon>Kitasatosporales</taxon>
        <taxon>Streptomycetaceae</taxon>
        <taxon>Embleya</taxon>
    </lineage>
</organism>
<evidence type="ECO:0000313" key="3">
    <source>
        <dbReference type="Proteomes" id="UP000190037"/>
    </source>
</evidence>
<feature type="domain" description="Helicase-associated" evidence="1">
    <location>
        <begin position="21"/>
        <end position="51"/>
    </location>
</feature>
<gene>
    <name evidence="2" type="ORF">B4N89_46425</name>
</gene>
<comment type="caution">
    <text evidence="2">The sequence shown here is derived from an EMBL/GenBank/DDBJ whole genome shotgun (WGS) entry which is preliminary data.</text>
</comment>
<accession>A0A1T3NI03</accession>
<proteinExistence type="predicted"/>
<reference evidence="2 3" key="1">
    <citation type="submission" date="2017-03" db="EMBL/GenBank/DDBJ databases">
        <title>Draft genome sequence of Streptomyces scabrisporus NF3, endophyte isolated from Amphipterygium adstringens.</title>
        <authorList>
            <person name="Vazquez M."/>
            <person name="Ceapa C.D."/>
            <person name="Rodriguez Luna D."/>
            <person name="Sanchez Esquivel S."/>
        </authorList>
    </citation>
    <scope>NUCLEOTIDE SEQUENCE [LARGE SCALE GENOMIC DNA]</scope>
    <source>
        <strain evidence="2 3">NF3</strain>
    </source>
</reference>
<protein>
    <recommendedName>
        <fullName evidence="1">Helicase-associated domain-containing protein</fullName>
    </recommendedName>
</protein>